<sequence>MSPRPAAPRRNRQYSLSLNLNDGSPPISIVYAPSSTSTISDAIGPGRTMDKLLTFFGDQLTYFISRISARYLGMGPNVLVGRMVSSIDWSQRNCRYGFCPHYWPDGGHKPHIGFSRLPPSTAEVAELLSLPFCHSCRESHALSLSASAIFVAGCQKLVNKLRRSSSSASVLIAYHIFILASFHDHTREIFVGLNATEAFNTLIRELRLTSDRTLILPSRLVLLTLHEDTIIPAVKKFDALEVNLAEAHRWHLPEREQPLLLPHIVDCLSTLIRSLLDSKLQIIAARRISRSVVLHESSMASILPGLRQSLNAHIVIYLWRLLASASTSHPVVYDTIYRLMVRLYDFGTQACLNQWDITRQCHIASSAWAWHTLWMPLFLLRLNFPEEIKLIPFEDVREICDNFFRFPVPALMMSFQARDGIRALRRLMQEHQESMLFGSLKAAQMVDPIFALMTEATSLLLERAGILHEERLVTLEHGGYDIPRYVPLSRVKDLSPCRQLLSQRRYFR</sequence>
<protein>
    <submittedName>
        <fullName evidence="1">Uncharacterized protein</fullName>
    </submittedName>
</protein>
<dbReference type="OrthoDB" id="3305420at2759"/>
<accession>A0A165PDT2</accession>
<dbReference type="EMBL" id="KV425614">
    <property type="protein sequence ID" value="KZT20896.1"/>
    <property type="molecule type" value="Genomic_DNA"/>
</dbReference>
<gene>
    <name evidence="1" type="ORF">NEOLEDRAFT_819641</name>
</gene>
<organism evidence="1 2">
    <name type="scientific">Neolentinus lepideus HHB14362 ss-1</name>
    <dbReference type="NCBI Taxonomy" id="1314782"/>
    <lineage>
        <taxon>Eukaryota</taxon>
        <taxon>Fungi</taxon>
        <taxon>Dikarya</taxon>
        <taxon>Basidiomycota</taxon>
        <taxon>Agaricomycotina</taxon>
        <taxon>Agaricomycetes</taxon>
        <taxon>Gloeophyllales</taxon>
        <taxon>Gloeophyllaceae</taxon>
        <taxon>Neolentinus</taxon>
    </lineage>
</organism>
<dbReference type="Proteomes" id="UP000076761">
    <property type="component" value="Unassembled WGS sequence"/>
</dbReference>
<evidence type="ECO:0000313" key="2">
    <source>
        <dbReference type="Proteomes" id="UP000076761"/>
    </source>
</evidence>
<name>A0A165PDT2_9AGAM</name>
<keyword evidence="2" id="KW-1185">Reference proteome</keyword>
<reference evidence="1 2" key="1">
    <citation type="journal article" date="2016" name="Mol. Biol. Evol.">
        <title>Comparative Genomics of Early-Diverging Mushroom-Forming Fungi Provides Insights into the Origins of Lignocellulose Decay Capabilities.</title>
        <authorList>
            <person name="Nagy L.G."/>
            <person name="Riley R."/>
            <person name="Tritt A."/>
            <person name="Adam C."/>
            <person name="Daum C."/>
            <person name="Floudas D."/>
            <person name="Sun H."/>
            <person name="Yadav J.S."/>
            <person name="Pangilinan J."/>
            <person name="Larsson K.H."/>
            <person name="Matsuura K."/>
            <person name="Barry K."/>
            <person name="Labutti K."/>
            <person name="Kuo R."/>
            <person name="Ohm R.A."/>
            <person name="Bhattacharya S.S."/>
            <person name="Shirouzu T."/>
            <person name="Yoshinaga Y."/>
            <person name="Martin F.M."/>
            <person name="Grigoriev I.V."/>
            <person name="Hibbett D.S."/>
        </authorList>
    </citation>
    <scope>NUCLEOTIDE SEQUENCE [LARGE SCALE GENOMIC DNA]</scope>
    <source>
        <strain evidence="1 2">HHB14362 ss-1</strain>
    </source>
</reference>
<dbReference type="InParanoid" id="A0A165PDT2"/>
<proteinExistence type="predicted"/>
<evidence type="ECO:0000313" key="1">
    <source>
        <dbReference type="EMBL" id="KZT20896.1"/>
    </source>
</evidence>
<dbReference type="AlphaFoldDB" id="A0A165PDT2"/>